<dbReference type="Pfam" id="PF21588">
    <property type="entry name" value="AP5B1_middle"/>
    <property type="match status" value="1"/>
</dbReference>
<dbReference type="Pfam" id="PF21590">
    <property type="entry name" value="AP5B1_C"/>
    <property type="match status" value="1"/>
</dbReference>
<dbReference type="AlphaFoldDB" id="A0AAV0DN65"/>
<protein>
    <recommendedName>
        <fullName evidence="5">AP-5 complex subunit beta-1</fullName>
    </recommendedName>
</protein>
<reference evidence="3" key="1">
    <citation type="submission" date="2022-07" db="EMBL/GenBank/DDBJ databases">
        <authorList>
            <person name="Macas J."/>
            <person name="Novak P."/>
            <person name="Neumann P."/>
        </authorList>
    </citation>
    <scope>NUCLEOTIDE SEQUENCE</scope>
</reference>
<feature type="domain" description="AP5B1 C-terminal" evidence="2">
    <location>
        <begin position="1078"/>
        <end position="1128"/>
    </location>
</feature>
<dbReference type="PANTHER" id="PTHR34033">
    <property type="entry name" value="AP-5 COMPLEX SUBUNIT BETA-1"/>
    <property type="match status" value="1"/>
</dbReference>
<evidence type="ECO:0008006" key="5">
    <source>
        <dbReference type="Google" id="ProtNLM"/>
    </source>
</evidence>
<evidence type="ECO:0000313" key="3">
    <source>
        <dbReference type="EMBL" id="CAH9102752.1"/>
    </source>
</evidence>
<sequence length="1131" mass="126996">MSSHSQLKPLSPQDWESLIDDYNHGGARLPRWISTHYTGVHLFDLALSSLIRKDLPLNLKLHLLIFLEEHSPTLIPTTTASDALTRLNDALCSVVQSPNDGVSITFPLKEQFLISATSIFITSNANGNSRSHTITPALVPQFEYLIELLLTIINRPNHSVDRQTRFLACDCLRELEISFPCLLSDVVSQLWILSQSERTHAGQSYALLLATTVSNIVTVKPNASFTNASMPLVPFNVPSFPIEHADNDDKHSIEKQISESSIKSLRRVVAFLLEWPHNLTPWGLFEFMDKILPVAAALDLQASLLKVQFSGLLSTYDPMLWHAFLRMCVGSMDSFQGLELEIAHRLVLLSKESQHHLVWRLLVLHWLLGFIGILIKRDEGKRENVLEMSSSFYPSVFEPLSLKVLKLDLLAYCSVLADNKGNGLMSTKVSVEKLFDDALVCVSSFKWLPPWSTETAVAFRVIHKFLVGSSSHSVADSVSNKTLFESANFHTVQKTLAASMSEYKGIVPVIITFIDRLLACHKHQLLGERLLETFDKHLLPKLRLDYNLGSYFPVLEKISQSSNVSPRGLLELLTKYIAVLVDKHGPDTGLRSWCHGSKVLGICRTMVMHHQSSKLFLGLTRLLAFTCLYFPDLEVRDNARIYLRMLICIPGKKLRDILNSGDHLPGVSPSTHTTSFTVQSPKFPRDLKKSRNISSYIHLKRMVPLLVKQSWSLSLPPILGFDSKKPSYLVEPISEPRWEVDINNTNHHTVSEKTYRANDQQREPLRVLDSKISQIVEILRRHFSSIPDFRYMPGLKIKIHCSLWFESEPFNRVWNANTTNGSDQLPPAIYATVLSFSSSSPYGSILSHHVPFLLGQTYSANKSYSLDIVPAVEVQEEGFFNAPVVIELEPRDPVPGLVDVFIEANTVNGQIIKGQLRNIMVGIEDMFLKAILPDDISGDVVPTYYVELYNALWEACGTPTCTGREMFLLRGGKGVAVVSGTQSVKLLEVPAGSVIRAVERCLAPFVVSIRGEPLINVVKGGEVIWNIVWEDNITSGSLSDDVSTREMRIDGGPLYLKYVDEEDEDGGGSVIHQVTSTRNMGCFQILVFLPPRFHLLFQMEVCDTSTLVRIRTDHWPCLAYIDDYLEAIFCE</sequence>
<accession>A0AAV0DN65</accession>
<dbReference type="GO" id="GO:0030119">
    <property type="term" value="C:AP-type membrane coat adaptor complex"/>
    <property type="evidence" value="ECO:0007669"/>
    <property type="project" value="TreeGrafter"/>
</dbReference>
<evidence type="ECO:0000313" key="4">
    <source>
        <dbReference type="Proteomes" id="UP001152523"/>
    </source>
</evidence>
<name>A0AAV0DN65_9ASTE</name>
<dbReference type="PANTHER" id="PTHR34033:SF1">
    <property type="entry name" value="AP-5 COMPLEX SUBUNIT BETA-1"/>
    <property type="match status" value="1"/>
</dbReference>
<dbReference type="InterPro" id="IPR048981">
    <property type="entry name" value="AP5B1_C"/>
</dbReference>
<organism evidence="3 4">
    <name type="scientific">Cuscuta epithymum</name>
    <dbReference type="NCBI Taxonomy" id="186058"/>
    <lineage>
        <taxon>Eukaryota</taxon>
        <taxon>Viridiplantae</taxon>
        <taxon>Streptophyta</taxon>
        <taxon>Embryophyta</taxon>
        <taxon>Tracheophyta</taxon>
        <taxon>Spermatophyta</taxon>
        <taxon>Magnoliopsida</taxon>
        <taxon>eudicotyledons</taxon>
        <taxon>Gunneridae</taxon>
        <taxon>Pentapetalae</taxon>
        <taxon>asterids</taxon>
        <taxon>lamiids</taxon>
        <taxon>Solanales</taxon>
        <taxon>Convolvulaceae</taxon>
        <taxon>Cuscuteae</taxon>
        <taxon>Cuscuta</taxon>
        <taxon>Cuscuta subgen. Cuscuta</taxon>
    </lineage>
</organism>
<gene>
    <name evidence="3" type="ORF">CEPIT_LOCUS16105</name>
</gene>
<feature type="domain" description="AP5B1 middle" evidence="1">
    <location>
        <begin position="262"/>
        <end position="654"/>
    </location>
</feature>
<dbReference type="EMBL" id="CAMAPF010000117">
    <property type="protein sequence ID" value="CAH9102752.1"/>
    <property type="molecule type" value="Genomic_DNA"/>
</dbReference>
<proteinExistence type="predicted"/>
<dbReference type="Proteomes" id="UP001152523">
    <property type="component" value="Unassembled WGS sequence"/>
</dbReference>
<dbReference type="InterPro" id="IPR048979">
    <property type="entry name" value="AP5B1_middle"/>
</dbReference>
<comment type="caution">
    <text evidence="3">The sequence shown here is derived from an EMBL/GenBank/DDBJ whole genome shotgun (WGS) entry which is preliminary data.</text>
</comment>
<dbReference type="InterPro" id="IPR038741">
    <property type="entry name" value="AP5B1"/>
</dbReference>
<keyword evidence="4" id="KW-1185">Reference proteome</keyword>
<evidence type="ECO:0000259" key="1">
    <source>
        <dbReference type="Pfam" id="PF21588"/>
    </source>
</evidence>
<dbReference type="GO" id="GO:0016197">
    <property type="term" value="P:endosomal transport"/>
    <property type="evidence" value="ECO:0007669"/>
    <property type="project" value="InterPro"/>
</dbReference>
<evidence type="ECO:0000259" key="2">
    <source>
        <dbReference type="Pfam" id="PF21590"/>
    </source>
</evidence>